<evidence type="ECO:0000256" key="1">
    <source>
        <dbReference type="SAM" id="Phobius"/>
    </source>
</evidence>
<feature type="non-terminal residue" evidence="2">
    <location>
        <position position="401"/>
    </location>
</feature>
<keyword evidence="1" id="KW-0472">Membrane</keyword>
<keyword evidence="1" id="KW-1133">Transmembrane helix</keyword>
<gene>
    <name evidence="2" type="ORF">AMATHDRAFT_72035</name>
</gene>
<proteinExistence type="predicted"/>
<dbReference type="AlphaFoldDB" id="A0A2A9N613"/>
<name>A0A2A9N613_9AGAR</name>
<keyword evidence="1" id="KW-0812">Transmembrane</keyword>
<sequence length="401" mass="44246">MSLDFFYEDTSSTIQYNENWFAKQDTASNTTYHMASPGAVCLLRTYYSPVAIVGFFEGLPGDEWTFEFTLGSGLPETRTLKSDGTGNQLLFYQAPRTSGSYSSDLQMKLISSPNITGLNESRSANLVGYTVSPMYGTTSDNLSSLPVRNNATQVTYSPGWGKYSGSDRLFEGLYIPPSQGVATLIFNGTGVLPVVFYNHSYPFNITAYLDNEVIPSLNFTPRLSPDPLSRGIIQERPLLQYSGLPLGFHNLTLVYSSSENDTLPSSQFAFGIDYFLVLFPWVVSQENAHGISAGAKGGIAAGVILFVCLMIFCILFWRRRRSRPSKPKLESIIDPFKNKNNEPIAIVQVTNLLKGSLEHDHHPQTIHLLPGFRTKITSVQSGLVDQVTRLPVRSSGATNTI</sequence>
<protein>
    <submittedName>
        <fullName evidence="2">Uncharacterized protein</fullName>
    </submittedName>
</protein>
<reference evidence="2 3" key="1">
    <citation type="submission" date="2014-02" db="EMBL/GenBank/DDBJ databases">
        <title>Transposable element dynamics among asymbiotic and ectomycorrhizal Amanita fungi.</title>
        <authorList>
            <consortium name="DOE Joint Genome Institute"/>
            <person name="Hess J."/>
            <person name="Skrede I."/>
            <person name="Wolfe B."/>
            <person name="LaButti K."/>
            <person name="Ohm R.A."/>
            <person name="Grigoriev I.V."/>
            <person name="Pringle A."/>
        </authorList>
    </citation>
    <scope>NUCLEOTIDE SEQUENCE [LARGE SCALE GENOMIC DNA]</scope>
    <source>
        <strain evidence="2 3">SKay4041</strain>
    </source>
</reference>
<accession>A0A2A9N613</accession>
<evidence type="ECO:0000313" key="2">
    <source>
        <dbReference type="EMBL" id="PFH45065.1"/>
    </source>
</evidence>
<organism evidence="2 3">
    <name type="scientific">Amanita thiersii Skay4041</name>
    <dbReference type="NCBI Taxonomy" id="703135"/>
    <lineage>
        <taxon>Eukaryota</taxon>
        <taxon>Fungi</taxon>
        <taxon>Dikarya</taxon>
        <taxon>Basidiomycota</taxon>
        <taxon>Agaricomycotina</taxon>
        <taxon>Agaricomycetes</taxon>
        <taxon>Agaricomycetidae</taxon>
        <taxon>Agaricales</taxon>
        <taxon>Pluteineae</taxon>
        <taxon>Amanitaceae</taxon>
        <taxon>Amanita</taxon>
    </lineage>
</organism>
<evidence type="ECO:0000313" key="3">
    <source>
        <dbReference type="Proteomes" id="UP000242287"/>
    </source>
</evidence>
<keyword evidence="3" id="KW-1185">Reference proteome</keyword>
<feature type="transmembrane region" description="Helical" evidence="1">
    <location>
        <begin position="297"/>
        <end position="317"/>
    </location>
</feature>
<dbReference type="EMBL" id="KZ302584">
    <property type="protein sequence ID" value="PFH45065.1"/>
    <property type="molecule type" value="Genomic_DNA"/>
</dbReference>
<dbReference type="Proteomes" id="UP000242287">
    <property type="component" value="Unassembled WGS sequence"/>
</dbReference>